<dbReference type="OrthoDB" id="2410195at2759"/>
<keyword evidence="8" id="KW-1185">Reference proteome</keyword>
<accession>A0A200PP72</accession>
<evidence type="ECO:0000256" key="3">
    <source>
        <dbReference type="ARBA" id="ARBA00022679"/>
    </source>
</evidence>
<comment type="caution">
    <text evidence="7">The sequence shown here is derived from an EMBL/GenBank/DDBJ whole genome shotgun (WGS) entry which is preliminary data.</text>
</comment>
<dbReference type="InterPro" id="IPR029063">
    <property type="entry name" value="SAM-dependent_MTases_sf"/>
</dbReference>
<dbReference type="GO" id="GO:0032259">
    <property type="term" value="P:methylation"/>
    <property type="evidence" value="ECO:0007669"/>
    <property type="project" value="UniProtKB-KW"/>
</dbReference>
<dbReference type="InterPro" id="IPR001077">
    <property type="entry name" value="COMT_C"/>
</dbReference>
<feature type="domain" description="O-methyltransferase C-terminal" evidence="5">
    <location>
        <begin position="131"/>
        <end position="341"/>
    </location>
</feature>
<dbReference type="Proteomes" id="UP000195402">
    <property type="component" value="Unassembled WGS sequence"/>
</dbReference>
<dbReference type="AlphaFoldDB" id="A0A200PP72"/>
<keyword evidence="4" id="KW-0949">S-adenosyl-L-methionine</keyword>
<proteinExistence type="predicted"/>
<dbReference type="CDD" id="cd02440">
    <property type="entry name" value="AdoMet_MTases"/>
    <property type="match status" value="1"/>
</dbReference>
<evidence type="ECO:0000259" key="6">
    <source>
        <dbReference type="Pfam" id="PF08100"/>
    </source>
</evidence>
<evidence type="ECO:0000256" key="4">
    <source>
        <dbReference type="ARBA" id="ARBA00022691"/>
    </source>
</evidence>
<dbReference type="InParanoid" id="A0A200PP72"/>
<protein>
    <submittedName>
        <fullName evidence="7">O-methyltransferase</fullName>
    </submittedName>
</protein>
<dbReference type="Gene3D" id="3.40.50.150">
    <property type="entry name" value="Vaccinia Virus protein VP39"/>
    <property type="match status" value="2"/>
</dbReference>
<feature type="domain" description="O-methyltransferase C-terminal" evidence="5">
    <location>
        <begin position="355"/>
        <end position="437"/>
    </location>
</feature>
<evidence type="ECO:0000313" key="8">
    <source>
        <dbReference type="Proteomes" id="UP000195402"/>
    </source>
</evidence>
<dbReference type="Pfam" id="PF00891">
    <property type="entry name" value="Methyltransf_2"/>
    <property type="match status" value="2"/>
</dbReference>
<gene>
    <name evidence="7" type="ORF">BVC80_8595g12</name>
</gene>
<evidence type="ECO:0000256" key="1">
    <source>
        <dbReference type="ARBA" id="ARBA00022589"/>
    </source>
</evidence>
<dbReference type="SUPFAM" id="SSF53335">
    <property type="entry name" value="S-adenosyl-L-methionine-dependent methyltransferases"/>
    <property type="match status" value="2"/>
</dbReference>
<keyword evidence="3 7" id="KW-0808">Transferase</keyword>
<dbReference type="GO" id="GO:0009820">
    <property type="term" value="P:alkaloid metabolic process"/>
    <property type="evidence" value="ECO:0007669"/>
    <property type="project" value="UniProtKB-KW"/>
</dbReference>
<dbReference type="InterPro" id="IPR036390">
    <property type="entry name" value="WH_DNA-bd_sf"/>
</dbReference>
<evidence type="ECO:0000259" key="5">
    <source>
        <dbReference type="Pfam" id="PF00891"/>
    </source>
</evidence>
<dbReference type="PROSITE" id="PS51683">
    <property type="entry name" value="SAM_OMT_II"/>
    <property type="match status" value="2"/>
</dbReference>
<reference evidence="7 8" key="1">
    <citation type="journal article" date="2017" name="Mol. Plant">
        <title>The Genome of Medicinal Plant Macleaya cordata Provides New Insights into Benzylisoquinoline Alkaloids Metabolism.</title>
        <authorList>
            <person name="Liu X."/>
            <person name="Liu Y."/>
            <person name="Huang P."/>
            <person name="Ma Y."/>
            <person name="Qing Z."/>
            <person name="Tang Q."/>
            <person name="Cao H."/>
            <person name="Cheng P."/>
            <person name="Zheng Y."/>
            <person name="Yuan Z."/>
            <person name="Zhou Y."/>
            <person name="Liu J."/>
            <person name="Tang Z."/>
            <person name="Zhuo Y."/>
            <person name="Zhang Y."/>
            <person name="Yu L."/>
            <person name="Huang J."/>
            <person name="Yang P."/>
            <person name="Peng Q."/>
            <person name="Zhang J."/>
            <person name="Jiang W."/>
            <person name="Zhang Z."/>
            <person name="Lin K."/>
            <person name="Ro D.K."/>
            <person name="Chen X."/>
            <person name="Xiong X."/>
            <person name="Shang Y."/>
            <person name="Huang S."/>
            <person name="Zeng J."/>
        </authorList>
    </citation>
    <scope>NUCLEOTIDE SEQUENCE [LARGE SCALE GENOMIC DNA]</scope>
    <source>
        <strain evidence="8">cv. BLH2017</strain>
        <tissue evidence="7">Root</tissue>
    </source>
</reference>
<dbReference type="InterPro" id="IPR016461">
    <property type="entry name" value="COMT-like"/>
</dbReference>
<evidence type="ECO:0000256" key="2">
    <source>
        <dbReference type="ARBA" id="ARBA00022603"/>
    </source>
</evidence>
<dbReference type="GO" id="GO:0046983">
    <property type="term" value="F:protein dimerization activity"/>
    <property type="evidence" value="ECO:0007669"/>
    <property type="project" value="InterPro"/>
</dbReference>
<dbReference type="FunFam" id="1.10.10.10:FF:000213">
    <property type="entry name" value="Coniferyl alcohol 9-O-methyltransferase"/>
    <property type="match status" value="1"/>
</dbReference>
<dbReference type="FunFam" id="3.40.50.150:FF:000057">
    <property type="entry name" value="O-methyltransferase ZRP4"/>
    <property type="match status" value="1"/>
</dbReference>
<sequence length="456" mass="52020">MESTTQEVKDNELIQAQTHVFNHIFSFVSSMSLKCAVQLGIPEIIHNHGQPITLSSLVEALSLPPTKSYSIYRLMRLLVHSGFFACQKIDENQQEEGFLLTPSSRLLLKDNTKNLSSFLLNMLDPVLITPWHFLSAWFQGNGSTAFEAAHDMTLWNFLEQYPEFNKNFNDAMASDSGFVMSVIVNDCKAVFENLRSLVDVGGGTGSVAQALAKAFPHLNCLVFDLPNVVANLPGSKNLNYIGGDMFESIPCADAVFMKFVLHAWSDSDCIKILKRCREAIPSREEGGKVIIIEIVMEENRKQEDKSTETQLFFDMLMMTVVTGKERTEKEWKKLFLESGFSDYKMTPVLGFRSLIEYVLHDWSDKDCVKILKRCREAIPCREEGGKVIIIEIVLEDRKQEHETTETQFFFDIQMMVFNGGKERSEREWKELFLESGFTEYKITPLPGFRSLIEVYP</sequence>
<dbReference type="EMBL" id="MVGT01004385">
    <property type="protein sequence ID" value="OVA00005.1"/>
    <property type="molecule type" value="Genomic_DNA"/>
</dbReference>
<keyword evidence="2 7" id="KW-0489">Methyltransferase</keyword>
<dbReference type="STRING" id="56857.A0A200PP72"/>
<dbReference type="InterPro" id="IPR012967">
    <property type="entry name" value="COMT_dimerisation"/>
</dbReference>
<evidence type="ECO:0000313" key="7">
    <source>
        <dbReference type="EMBL" id="OVA00005.1"/>
    </source>
</evidence>
<dbReference type="GO" id="GO:0008171">
    <property type="term" value="F:O-methyltransferase activity"/>
    <property type="evidence" value="ECO:0007669"/>
    <property type="project" value="InterPro"/>
</dbReference>
<dbReference type="OMA" id="HAELWDL"/>
<dbReference type="InterPro" id="IPR036388">
    <property type="entry name" value="WH-like_DNA-bd_sf"/>
</dbReference>
<feature type="domain" description="O-methyltransferase dimerisation" evidence="6">
    <location>
        <begin position="22"/>
        <end position="110"/>
    </location>
</feature>
<organism evidence="7 8">
    <name type="scientific">Macleaya cordata</name>
    <name type="common">Five-seeded plume-poppy</name>
    <name type="synonym">Bocconia cordata</name>
    <dbReference type="NCBI Taxonomy" id="56857"/>
    <lineage>
        <taxon>Eukaryota</taxon>
        <taxon>Viridiplantae</taxon>
        <taxon>Streptophyta</taxon>
        <taxon>Embryophyta</taxon>
        <taxon>Tracheophyta</taxon>
        <taxon>Spermatophyta</taxon>
        <taxon>Magnoliopsida</taxon>
        <taxon>Ranunculales</taxon>
        <taxon>Papaveraceae</taxon>
        <taxon>Papaveroideae</taxon>
        <taxon>Macleaya</taxon>
    </lineage>
</organism>
<dbReference type="SUPFAM" id="SSF46785">
    <property type="entry name" value="Winged helix' DNA-binding domain"/>
    <property type="match status" value="1"/>
</dbReference>
<dbReference type="Gene3D" id="1.10.10.10">
    <property type="entry name" value="Winged helix-like DNA-binding domain superfamily/Winged helix DNA-binding domain"/>
    <property type="match status" value="1"/>
</dbReference>
<name>A0A200PP72_MACCD</name>
<keyword evidence="1" id="KW-0017">Alkaloid metabolism</keyword>
<dbReference type="Pfam" id="PF08100">
    <property type="entry name" value="Dimerisation"/>
    <property type="match status" value="1"/>
</dbReference>
<dbReference type="PANTHER" id="PTHR11746">
    <property type="entry name" value="O-METHYLTRANSFERASE"/>
    <property type="match status" value="1"/>
</dbReference>